<evidence type="ECO:0000313" key="3">
    <source>
        <dbReference type="Proteomes" id="UP000307440"/>
    </source>
</evidence>
<accession>A0A5C3K9Z3</accession>
<dbReference type="EMBL" id="ML210619">
    <property type="protein sequence ID" value="TFK16876.1"/>
    <property type="molecule type" value="Genomic_DNA"/>
</dbReference>
<evidence type="ECO:0000256" key="1">
    <source>
        <dbReference type="SAM" id="MobiDB-lite"/>
    </source>
</evidence>
<gene>
    <name evidence="2" type="ORF">FA15DRAFT_698640</name>
</gene>
<reference evidence="2 3" key="1">
    <citation type="journal article" date="2019" name="Nat. Ecol. Evol.">
        <title>Megaphylogeny resolves global patterns of mushroom evolution.</title>
        <authorList>
            <person name="Varga T."/>
            <person name="Krizsan K."/>
            <person name="Foldi C."/>
            <person name="Dima B."/>
            <person name="Sanchez-Garcia M."/>
            <person name="Sanchez-Ramirez S."/>
            <person name="Szollosi G.J."/>
            <person name="Szarkandi J.G."/>
            <person name="Papp V."/>
            <person name="Albert L."/>
            <person name="Andreopoulos W."/>
            <person name="Angelini C."/>
            <person name="Antonin V."/>
            <person name="Barry K.W."/>
            <person name="Bougher N.L."/>
            <person name="Buchanan P."/>
            <person name="Buyck B."/>
            <person name="Bense V."/>
            <person name="Catcheside P."/>
            <person name="Chovatia M."/>
            <person name="Cooper J."/>
            <person name="Damon W."/>
            <person name="Desjardin D."/>
            <person name="Finy P."/>
            <person name="Geml J."/>
            <person name="Haridas S."/>
            <person name="Hughes K."/>
            <person name="Justo A."/>
            <person name="Karasinski D."/>
            <person name="Kautmanova I."/>
            <person name="Kiss B."/>
            <person name="Kocsube S."/>
            <person name="Kotiranta H."/>
            <person name="LaButti K.M."/>
            <person name="Lechner B.E."/>
            <person name="Liimatainen K."/>
            <person name="Lipzen A."/>
            <person name="Lukacs Z."/>
            <person name="Mihaltcheva S."/>
            <person name="Morgado L.N."/>
            <person name="Niskanen T."/>
            <person name="Noordeloos M.E."/>
            <person name="Ohm R.A."/>
            <person name="Ortiz-Santana B."/>
            <person name="Ovrebo C."/>
            <person name="Racz N."/>
            <person name="Riley R."/>
            <person name="Savchenko A."/>
            <person name="Shiryaev A."/>
            <person name="Soop K."/>
            <person name="Spirin V."/>
            <person name="Szebenyi C."/>
            <person name="Tomsovsky M."/>
            <person name="Tulloss R.E."/>
            <person name="Uehling J."/>
            <person name="Grigoriev I.V."/>
            <person name="Vagvolgyi C."/>
            <person name="Papp T."/>
            <person name="Martin F.M."/>
            <person name="Miettinen O."/>
            <person name="Hibbett D.S."/>
            <person name="Nagy L.G."/>
        </authorList>
    </citation>
    <scope>NUCLEOTIDE SEQUENCE [LARGE SCALE GENOMIC DNA]</scope>
    <source>
        <strain evidence="2 3">CBS 121175</strain>
    </source>
</reference>
<evidence type="ECO:0000313" key="2">
    <source>
        <dbReference type="EMBL" id="TFK16876.1"/>
    </source>
</evidence>
<name>A0A5C3K9Z3_COPMA</name>
<dbReference type="AlphaFoldDB" id="A0A5C3K9Z3"/>
<proteinExistence type="predicted"/>
<keyword evidence="3" id="KW-1185">Reference proteome</keyword>
<dbReference type="Proteomes" id="UP000307440">
    <property type="component" value="Unassembled WGS sequence"/>
</dbReference>
<sequence length="123" mass="14540">MNYTSFWKARRKHFHQHLGPMQMEIYRPIVEDQTLNMRILNTSDLRKTIRITVNVLASGAADFQRMGMKWLLEEMDLNGYKRTVKINAHDDDVNKSEERNKPGCVLVKTFRREPPSKEEKDFG</sequence>
<feature type="compositionally biased region" description="Basic and acidic residues" evidence="1">
    <location>
        <begin position="110"/>
        <end position="123"/>
    </location>
</feature>
<feature type="region of interest" description="Disordered" evidence="1">
    <location>
        <begin position="104"/>
        <end position="123"/>
    </location>
</feature>
<organism evidence="2 3">
    <name type="scientific">Coprinopsis marcescibilis</name>
    <name type="common">Agaric fungus</name>
    <name type="synonym">Psathyrella marcescibilis</name>
    <dbReference type="NCBI Taxonomy" id="230819"/>
    <lineage>
        <taxon>Eukaryota</taxon>
        <taxon>Fungi</taxon>
        <taxon>Dikarya</taxon>
        <taxon>Basidiomycota</taxon>
        <taxon>Agaricomycotina</taxon>
        <taxon>Agaricomycetes</taxon>
        <taxon>Agaricomycetidae</taxon>
        <taxon>Agaricales</taxon>
        <taxon>Agaricineae</taxon>
        <taxon>Psathyrellaceae</taxon>
        <taxon>Coprinopsis</taxon>
    </lineage>
</organism>
<protein>
    <submittedName>
        <fullName evidence="2">Uncharacterized protein</fullName>
    </submittedName>
</protein>